<dbReference type="PANTHER" id="PTHR33710:SF64">
    <property type="entry name" value="ENDONUCLEASE_EXONUCLEASE_PHOSPHATASE DOMAIN-CONTAINING PROTEIN"/>
    <property type="match status" value="1"/>
</dbReference>
<keyword evidence="1" id="KW-0808">Transferase</keyword>
<dbReference type="GO" id="GO:0003964">
    <property type="term" value="F:RNA-directed DNA polymerase activity"/>
    <property type="evidence" value="ECO:0007669"/>
    <property type="project" value="UniProtKB-KW"/>
</dbReference>
<dbReference type="Proteomes" id="UP001151760">
    <property type="component" value="Unassembled WGS sequence"/>
</dbReference>
<name>A0ABQ4WZD3_9ASTR</name>
<comment type="caution">
    <text evidence="1">The sequence shown here is derived from an EMBL/GenBank/DDBJ whole genome shotgun (WGS) entry which is preliminary data.</text>
</comment>
<evidence type="ECO:0000313" key="1">
    <source>
        <dbReference type="EMBL" id="GJS58307.1"/>
    </source>
</evidence>
<dbReference type="EMBL" id="BQNB010009069">
    <property type="protein sequence ID" value="GJS58307.1"/>
    <property type="molecule type" value="Genomic_DNA"/>
</dbReference>
<dbReference type="Gene3D" id="3.60.10.10">
    <property type="entry name" value="Endonuclease/exonuclease/phosphatase"/>
    <property type="match status" value="1"/>
</dbReference>
<organism evidence="1 2">
    <name type="scientific">Tanacetum coccineum</name>
    <dbReference type="NCBI Taxonomy" id="301880"/>
    <lineage>
        <taxon>Eukaryota</taxon>
        <taxon>Viridiplantae</taxon>
        <taxon>Streptophyta</taxon>
        <taxon>Embryophyta</taxon>
        <taxon>Tracheophyta</taxon>
        <taxon>Spermatophyta</taxon>
        <taxon>Magnoliopsida</taxon>
        <taxon>eudicotyledons</taxon>
        <taxon>Gunneridae</taxon>
        <taxon>Pentapetalae</taxon>
        <taxon>asterids</taxon>
        <taxon>campanulids</taxon>
        <taxon>Asterales</taxon>
        <taxon>Asteraceae</taxon>
        <taxon>Asteroideae</taxon>
        <taxon>Anthemideae</taxon>
        <taxon>Anthemidinae</taxon>
        <taxon>Tanacetum</taxon>
    </lineage>
</organism>
<keyword evidence="2" id="KW-1185">Reference proteome</keyword>
<proteinExistence type="predicted"/>
<keyword evidence="1" id="KW-0548">Nucleotidyltransferase</keyword>
<sequence length="353" mass="40412">MGEVMDLEECKDDCFARKRICIKTKQEDNILEKFKIIIKGKFFMLRAKELFVWSPVFKDITDVVYCSDDESVKGADVNNFDTSKQVNLEAESDVEGVSDTYFGEHDDNLGEANSWLDTSIPYPLGFTPEKENVSIDEQEPLDENLSSEIHDIGNEHKKEALSWRALLDHKEFTRFPMNCLSLNIEGLGSKAKKDCIRELNIKHKIPNKVKLLMISIYAPQSAIGKRSLWSYILSLITRWKGNCMVMGNFDEVRCLEDRMGSVFNLQGANEFNNFISNSGLVKVQLEGFSFTWSHPSATKMSKLDRFLMTEGLVSLFPYISGICLDRHLSDHRPILLREVVTDYGATPFRMYHS</sequence>
<keyword evidence="1" id="KW-0695">RNA-directed DNA polymerase</keyword>
<reference evidence="1" key="1">
    <citation type="journal article" date="2022" name="Int. J. Mol. Sci.">
        <title>Draft Genome of Tanacetum Coccineum: Genomic Comparison of Closely Related Tanacetum-Family Plants.</title>
        <authorList>
            <person name="Yamashiro T."/>
            <person name="Shiraishi A."/>
            <person name="Nakayama K."/>
            <person name="Satake H."/>
        </authorList>
    </citation>
    <scope>NUCLEOTIDE SEQUENCE</scope>
</reference>
<protein>
    <submittedName>
        <fullName evidence="1">RNA-directed DNA polymerase, eukaryota</fullName>
    </submittedName>
</protein>
<evidence type="ECO:0000313" key="2">
    <source>
        <dbReference type="Proteomes" id="UP001151760"/>
    </source>
</evidence>
<gene>
    <name evidence="1" type="ORF">Tco_0653091</name>
</gene>
<dbReference type="SUPFAM" id="SSF56219">
    <property type="entry name" value="DNase I-like"/>
    <property type="match status" value="1"/>
</dbReference>
<accession>A0ABQ4WZD3</accession>
<dbReference type="PANTHER" id="PTHR33710">
    <property type="entry name" value="BNAC02G09200D PROTEIN"/>
    <property type="match status" value="1"/>
</dbReference>
<dbReference type="InterPro" id="IPR036691">
    <property type="entry name" value="Endo/exonu/phosph_ase_sf"/>
</dbReference>
<reference evidence="1" key="2">
    <citation type="submission" date="2022-01" db="EMBL/GenBank/DDBJ databases">
        <authorList>
            <person name="Yamashiro T."/>
            <person name="Shiraishi A."/>
            <person name="Satake H."/>
            <person name="Nakayama K."/>
        </authorList>
    </citation>
    <scope>NUCLEOTIDE SEQUENCE</scope>
</reference>